<feature type="domain" description="NADP-dependent oxidoreductase" evidence="1">
    <location>
        <begin position="21"/>
        <end position="306"/>
    </location>
</feature>
<protein>
    <submittedName>
        <fullName evidence="2">Aldo/keto reductase</fullName>
    </submittedName>
</protein>
<sequence>MSDAFFTGDRAATRLPFDLPRLGIGTAPLGGLFTEVTEEEAARTLRAAGDAGITYFDTAPRYGHGLAEARLGRLLGPAGVREPVISTKTGWLLRPRPDGSPGEVVPDWSERGIRASLESSLTRLGRSHIDILYLHDPDNFPDEVRRTAYPAVRRLREEGLVRAIGFGMNHSAPMAAHVAEFDVDVVLIAGRFTLLDHEALGTLLPLCAKTGTAVVVGGVFNTGLLAAPSPGAMFNYRPVPEETLARARRCQELCAAHDVPLTAAAAQFPALHPAVTSVVLGCRSAEEVTANVAAARYPVPGELWQRLADEGFVPPELVP</sequence>
<dbReference type="InterPro" id="IPR020471">
    <property type="entry name" value="AKR"/>
</dbReference>
<dbReference type="GO" id="GO:0016491">
    <property type="term" value="F:oxidoreductase activity"/>
    <property type="evidence" value="ECO:0007669"/>
    <property type="project" value="InterPro"/>
</dbReference>
<evidence type="ECO:0000259" key="1">
    <source>
        <dbReference type="Pfam" id="PF00248"/>
    </source>
</evidence>
<proteinExistence type="predicted"/>
<reference evidence="2" key="1">
    <citation type="submission" date="2022-10" db="EMBL/GenBank/DDBJ databases">
        <title>The complete genomes of actinobacterial strains from the NBC collection.</title>
        <authorList>
            <person name="Joergensen T.S."/>
            <person name="Alvarez Arevalo M."/>
            <person name="Sterndorff E.B."/>
            <person name="Faurdal D."/>
            <person name="Vuksanovic O."/>
            <person name="Mourched A.-S."/>
            <person name="Charusanti P."/>
            <person name="Shaw S."/>
            <person name="Blin K."/>
            <person name="Weber T."/>
        </authorList>
    </citation>
    <scope>NUCLEOTIDE SEQUENCE</scope>
    <source>
        <strain evidence="2">NBC_00008</strain>
    </source>
</reference>
<accession>A0AAU2VIA3</accession>
<dbReference type="PANTHER" id="PTHR42686">
    <property type="entry name" value="GH17980P-RELATED"/>
    <property type="match status" value="1"/>
</dbReference>
<dbReference type="EMBL" id="CP108313">
    <property type="protein sequence ID" value="WTW66832.1"/>
    <property type="molecule type" value="Genomic_DNA"/>
</dbReference>
<organism evidence="2">
    <name type="scientific">Streptomyces sp. NBC_00008</name>
    <dbReference type="NCBI Taxonomy" id="2903610"/>
    <lineage>
        <taxon>Bacteria</taxon>
        <taxon>Bacillati</taxon>
        <taxon>Actinomycetota</taxon>
        <taxon>Actinomycetes</taxon>
        <taxon>Kitasatosporales</taxon>
        <taxon>Streptomycetaceae</taxon>
        <taxon>Streptomyces</taxon>
    </lineage>
</organism>
<name>A0AAU2VIA3_9ACTN</name>
<dbReference type="PANTHER" id="PTHR42686:SF1">
    <property type="entry name" value="GH17980P-RELATED"/>
    <property type="match status" value="1"/>
</dbReference>
<evidence type="ECO:0000313" key="2">
    <source>
        <dbReference type="EMBL" id="WTW66832.1"/>
    </source>
</evidence>
<dbReference type="GO" id="GO:0005829">
    <property type="term" value="C:cytosol"/>
    <property type="evidence" value="ECO:0007669"/>
    <property type="project" value="TreeGrafter"/>
</dbReference>
<dbReference type="InterPro" id="IPR023210">
    <property type="entry name" value="NADP_OxRdtase_dom"/>
</dbReference>
<dbReference type="Gene3D" id="3.20.20.100">
    <property type="entry name" value="NADP-dependent oxidoreductase domain"/>
    <property type="match status" value="1"/>
</dbReference>
<dbReference type="CDD" id="cd19152">
    <property type="entry name" value="AKR_AKR15A"/>
    <property type="match status" value="1"/>
</dbReference>
<dbReference type="Pfam" id="PF00248">
    <property type="entry name" value="Aldo_ket_red"/>
    <property type="match status" value="1"/>
</dbReference>
<dbReference type="SUPFAM" id="SSF51430">
    <property type="entry name" value="NAD(P)-linked oxidoreductase"/>
    <property type="match status" value="1"/>
</dbReference>
<gene>
    <name evidence="2" type="ORF">OG398_00370</name>
</gene>
<dbReference type="AlphaFoldDB" id="A0AAU2VIA3"/>
<dbReference type="InterPro" id="IPR036812">
    <property type="entry name" value="NAD(P)_OxRdtase_dom_sf"/>
</dbReference>